<evidence type="ECO:0000256" key="1">
    <source>
        <dbReference type="ARBA" id="ARBA00023015"/>
    </source>
</evidence>
<dbReference type="InterPro" id="IPR000595">
    <property type="entry name" value="cNMP-bd_dom"/>
</dbReference>
<keyword evidence="3" id="KW-0804">Transcription</keyword>
<dbReference type="InterPro" id="IPR012318">
    <property type="entry name" value="HTH_CRP"/>
</dbReference>
<dbReference type="InterPro" id="IPR036388">
    <property type="entry name" value="WH-like_DNA-bd_sf"/>
</dbReference>
<evidence type="ECO:0000313" key="5">
    <source>
        <dbReference type="EMBL" id="MBF9196033.1"/>
    </source>
</evidence>
<dbReference type="InterPro" id="IPR014710">
    <property type="entry name" value="RmlC-like_jellyroll"/>
</dbReference>
<dbReference type="SMART" id="SM00419">
    <property type="entry name" value="HTH_CRP"/>
    <property type="match status" value="1"/>
</dbReference>
<keyword evidence="1" id="KW-0805">Transcription regulation</keyword>
<evidence type="ECO:0000256" key="2">
    <source>
        <dbReference type="ARBA" id="ARBA00023125"/>
    </source>
</evidence>
<dbReference type="EMBL" id="JADQDN010000003">
    <property type="protein sequence ID" value="MBF9196033.1"/>
    <property type="molecule type" value="Genomic_DNA"/>
</dbReference>
<dbReference type="Pfam" id="PF13545">
    <property type="entry name" value="HTH_Crp_2"/>
    <property type="match status" value="1"/>
</dbReference>
<dbReference type="Proteomes" id="UP000611708">
    <property type="component" value="Unassembled WGS sequence"/>
</dbReference>
<dbReference type="InterPro" id="IPR050397">
    <property type="entry name" value="Env_Response_Regulators"/>
</dbReference>
<proteinExistence type="predicted"/>
<dbReference type="RefSeq" id="WP_196263419.1">
    <property type="nucleotide sequence ID" value="NZ_JADQDN010000003.1"/>
</dbReference>
<dbReference type="SUPFAM" id="SSF46785">
    <property type="entry name" value="Winged helix' DNA-binding domain"/>
    <property type="match status" value="1"/>
</dbReference>
<dbReference type="Pfam" id="PF00027">
    <property type="entry name" value="cNMP_binding"/>
    <property type="match status" value="1"/>
</dbReference>
<name>A0ABS0HRC4_9HYPH</name>
<dbReference type="SUPFAM" id="SSF51206">
    <property type="entry name" value="cAMP-binding domain-like"/>
    <property type="match status" value="1"/>
</dbReference>
<reference evidence="5 6" key="1">
    <citation type="submission" date="2020-11" db="EMBL/GenBank/DDBJ databases">
        <authorList>
            <person name="Kim M.K."/>
        </authorList>
    </citation>
    <scope>NUCLEOTIDE SEQUENCE [LARGE SCALE GENOMIC DNA]</scope>
    <source>
        <strain evidence="5 6">BT290</strain>
    </source>
</reference>
<keyword evidence="6" id="KW-1185">Reference proteome</keyword>
<feature type="domain" description="HTH crp-type" evidence="4">
    <location>
        <begin position="149"/>
        <end position="215"/>
    </location>
</feature>
<protein>
    <submittedName>
        <fullName evidence="5">Crp/Fnr family transcriptional regulator</fullName>
    </submittedName>
</protein>
<organism evidence="5 6">
    <name type="scientific">Microvirga terrestris</name>
    <dbReference type="NCBI Taxonomy" id="2791024"/>
    <lineage>
        <taxon>Bacteria</taxon>
        <taxon>Pseudomonadati</taxon>
        <taxon>Pseudomonadota</taxon>
        <taxon>Alphaproteobacteria</taxon>
        <taxon>Hyphomicrobiales</taxon>
        <taxon>Methylobacteriaceae</taxon>
        <taxon>Microvirga</taxon>
    </lineage>
</organism>
<dbReference type="Gene3D" id="2.60.120.10">
    <property type="entry name" value="Jelly Rolls"/>
    <property type="match status" value="1"/>
</dbReference>
<accession>A0ABS0HRC4</accession>
<sequence length="243" mass="26910">MAQVRRTPQHQDNRLLAALTPEDFAFLEPNLAIVDLQRGQTLFEIGETIGHTYFPHDAMVSLVTIMHDGKSVEMATFGCEGLFGLVSAFVTRQSFGRYIVQLSGTASRAELNAMHEAMAARPAIQNLVLRFTEALMAQTLQSVACNAVHGVEARCCRWILMTQDRAGQPDLPLTQEFLAEMIGVQRSTVSDVARALQDKGLIRQGRGMITVTDRPGLEAASCECYAVIRQKFEQLLPHSYERG</sequence>
<comment type="caution">
    <text evidence="5">The sequence shown here is derived from an EMBL/GenBank/DDBJ whole genome shotgun (WGS) entry which is preliminary data.</text>
</comment>
<dbReference type="PROSITE" id="PS51063">
    <property type="entry name" value="HTH_CRP_2"/>
    <property type="match status" value="1"/>
</dbReference>
<evidence type="ECO:0000259" key="4">
    <source>
        <dbReference type="PROSITE" id="PS51063"/>
    </source>
</evidence>
<dbReference type="PANTHER" id="PTHR24567:SF74">
    <property type="entry name" value="HTH-TYPE TRANSCRIPTIONAL REGULATOR ARCR"/>
    <property type="match status" value="1"/>
</dbReference>
<keyword evidence="2" id="KW-0238">DNA-binding</keyword>
<evidence type="ECO:0000256" key="3">
    <source>
        <dbReference type="ARBA" id="ARBA00023163"/>
    </source>
</evidence>
<gene>
    <name evidence="5" type="ORF">I2H36_08280</name>
</gene>
<dbReference type="Gene3D" id="1.10.10.10">
    <property type="entry name" value="Winged helix-like DNA-binding domain superfamily/Winged helix DNA-binding domain"/>
    <property type="match status" value="1"/>
</dbReference>
<dbReference type="PANTHER" id="PTHR24567">
    <property type="entry name" value="CRP FAMILY TRANSCRIPTIONAL REGULATORY PROTEIN"/>
    <property type="match status" value="1"/>
</dbReference>
<dbReference type="InterPro" id="IPR036390">
    <property type="entry name" value="WH_DNA-bd_sf"/>
</dbReference>
<dbReference type="InterPro" id="IPR018490">
    <property type="entry name" value="cNMP-bd_dom_sf"/>
</dbReference>
<evidence type="ECO:0000313" key="6">
    <source>
        <dbReference type="Proteomes" id="UP000611708"/>
    </source>
</evidence>
<dbReference type="CDD" id="cd00038">
    <property type="entry name" value="CAP_ED"/>
    <property type="match status" value="1"/>
</dbReference>